<dbReference type="AlphaFoldDB" id="A0A1H1LDC1"/>
<dbReference type="InterPro" id="IPR009778">
    <property type="entry name" value="ROF"/>
</dbReference>
<proteinExistence type="predicted"/>
<accession>A0A1H1LDC1</accession>
<dbReference type="InterPro" id="IPR038626">
    <property type="entry name" value="Rof-like_sf"/>
</dbReference>
<dbReference type="InterPro" id="IPR023534">
    <property type="entry name" value="Rof/RNase_P-like"/>
</dbReference>
<dbReference type="SUPFAM" id="SSF101744">
    <property type="entry name" value="Rof/RNase P subunit-like"/>
    <property type="match status" value="1"/>
</dbReference>
<reference evidence="2" key="1">
    <citation type="submission" date="2016-10" db="EMBL/GenBank/DDBJ databases">
        <authorList>
            <person name="Varghese N."/>
            <person name="Submissions S."/>
        </authorList>
    </citation>
    <scope>NUCLEOTIDE SEQUENCE [LARGE SCALE GENOMIC DNA]</scope>
    <source>
        <strain evidence="2">2SM5</strain>
    </source>
</reference>
<keyword evidence="2" id="KW-1185">Reference proteome</keyword>
<evidence type="ECO:0000313" key="1">
    <source>
        <dbReference type="EMBL" id="SDR72503.1"/>
    </source>
</evidence>
<dbReference type="OrthoDB" id="5344363at2"/>
<protein>
    <submittedName>
        <fullName evidence="1">Transcriptional antiterminator, Rof</fullName>
    </submittedName>
</protein>
<dbReference type="Gene3D" id="2.30.30.400">
    <property type="entry name" value="Rof-like"/>
    <property type="match status" value="1"/>
</dbReference>
<dbReference type="Proteomes" id="UP000243426">
    <property type="component" value="Chromosome I"/>
</dbReference>
<sequence length="84" mass="9597">MITCDQSDYLEIACLYRIPIALGWVDGRRVEGTPLDTGYNEKREECLLMDVGGNQQWVVLANFEAMTALVENKHFTEVRFGAQR</sequence>
<organism evidence="1 2">
    <name type="scientific">Halopseudomonas litoralis</name>
    <dbReference type="NCBI Taxonomy" id="797277"/>
    <lineage>
        <taxon>Bacteria</taxon>
        <taxon>Pseudomonadati</taxon>
        <taxon>Pseudomonadota</taxon>
        <taxon>Gammaproteobacteria</taxon>
        <taxon>Pseudomonadales</taxon>
        <taxon>Pseudomonadaceae</taxon>
        <taxon>Halopseudomonas</taxon>
    </lineage>
</organism>
<name>A0A1H1LDC1_9GAMM</name>
<evidence type="ECO:0000313" key="2">
    <source>
        <dbReference type="Proteomes" id="UP000243426"/>
    </source>
</evidence>
<dbReference type="EMBL" id="LT629748">
    <property type="protein sequence ID" value="SDR72503.1"/>
    <property type="molecule type" value="Genomic_DNA"/>
</dbReference>
<dbReference type="Pfam" id="PF07073">
    <property type="entry name" value="ROF"/>
    <property type="match status" value="1"/>
</dbReference>
<gene>
    <name evidence="1" type="ORF">SAMN05216198_0200</name>
</gene>
<dbReference type="RefSeq" id="WP_090271623.1">
    <property type="nucleotide sequence ID" value="NZ_LT629748.1"/>
</dbReference>